<feature type="region of interest" description="Disordered" evidence="5">
    <location>
        <begin position="38"/>
        <end position="75"/>
    </location>
</feature>
<protein>
    <recommendedName>
        <fullName evidence="3 4">Adenylyl cyclase-associated protein</fullName>
    </recommendedName>
</protein>
<proteinExistence type="inferred from homology"/>
<name>A0A6A6NXB5_9PEZI</name>
<dbReference type="FunFam" id="2.160.20.70:FF:000008">
    <property type="entry name" value="Adenylyl cyclase-associated protein"/>
    <property type="match status" value="1"/>
</dbReference>
<evidence type="ECO:0000259" key="6">
    <source>
        <dbReference type="PROSITE" id="PS51329"/>
    </source>
</evidence>
<feature type="compositionally biased region" description="Low complexity" evidence="5">
    <location>
        <begin position="50"/>
        <end position="72"/>
    </location>
</feature>
<gene>
    <name evidence="7" type="ORF">BDY21DRAFT_288327</name>
</gene>
<evidence type="ECO:0000256" key="2">
    <source>
        <dbReference type="ARBA" id="ARBA00054756"/>
    </source>
</evidence>
<evidence type="ECO:0000313" key="7">
    <source>
        <dbReference type="EMBL" id="KAF2456218.1"/>
    </source>
</evidence>
<dbReference type="GO" id="GO:0003779">
    <property type="term" value="F:actin binding"/>
    <property type="evidence" value="ECO:0007669"/>
    <property type="project" value="InterPro"/>
</dbReference>
<evidence type="ECO:0000256" key="3">
    <source>
        <dbReference type="ARBA" id="ARBA00072052"/>
    </source>
</evidence>
<dbReference type="InterPro" id="IPR036223">
    <property type="entry name" value="CAP_C_sf"/>
</dbReference>
<accession>A0A6A6NXB5</accession>
<feature type="region of interest" description="Disordered" evidence="5">
    <location>
        <begin position="341"/>
        <end position="406"/>
    </location>
</feature>
<dbReference type="InterPro" id="IPR013912">
    <property type="entry name" value="Adenylate_cyclase-assoc_CAP_C"/>
</dbReference>
<organism evidence="7 8">
    <name type="scientific">Lineolata rhizophorae</name>
    <dbReference type="NCBI Taxonomy" id="578093"/>
    <lineage>
        <taxon>Eukaryota</taxon>
        <taxon>Fungi</taxon>
        <taxon>Dikarya</taxon>
        <taxon>Ascomycota</taxon>
        <taxon>Pezizomycotina</taxon>
        <taxon>Dothideomycetes</taxon>
        <taxon>Dothideomycetes incertae sedis</taxon>
        <taxon>Lineolatales</taxon>
        <taxon>Lineolataceae</taxon>
        <taxon>Lineolata</taxon>
    </lineage>
</organism>
<dbReference type="PANTHER" id="PTHR10652">
    <property type="entry name" value="ADENYLYL CYCLASE-ASSOCIATED PROTEIN"/>
    <property type="match status" value="1"/>
</dbReference>
<dbReference type="Pfam" id="PF01213">
    <property type="entry name" value="CAP_N-CM"/>
    <property type="match status" value="1"/>
</dbReference>
<dbReference type="Pfam" id="PF08603">
    <property type="entry name" value="CAP_C"/>
    <property type="match status" value="1"/>
</dbReference>
<keyword evidence="8" id="KW-1185">Reference proteome</keyword>
<feature type="compositionally biased region" description="Polar residues" evidence="5">
    <location>
        <begin position="39"/>
        <end position="49"/>
    </location>
</feature>
<dbReference type="AlphaFoldDB" id="A0A6A6NXB5"/>
<comment type="function">
    <text evidence="2">The N-terminal domain binds to adenylyl cyclase, thereby enabling adenylyl cyclase to be activated by upstream regulatory signals, such as Ras. The C-terminal domain is required for normal cellular morphology and growth control.</text>
</comment>
<dbReference type="InterPro" id="IPR006599">
    <property type="entry name" value="CARP_motif"/>
</dbReference>
<dbReference type="SMART" id="SM00673">
    <property type="entry name" value="CARP"/>
    <property type="match status" value="2"/>
</dbReference>
<dbReference type="Pfam" id="PF21938">
    <property type="entry name" value="CAP_N"/>
    <property type="match status" value="1"/>
</dbReference>
<dbReference type="FunFam" id="1.25.40.330:FF:000001">
    <property type="entry name" value="Adenylyl cyclase-associated protein"/>
    <property type="match status" value="1"/>
</dbReference>
<dbReference type="Gene3D" id="2.160.20.70">
    <property type="match status" value="1"/>
</dbReference>
<dbReference type="PANTHER" id="PTHR10652:SF0">
    <property type="entry name" value="ADENYLYL CYCLASE-ASSOCIATED PROTEIN"/>
    <property type="match status" value="1"/>
</dbReference>
<dbReference type="GO" id="GO:0005737">
    <property type="term" value="C:cytoplasm"/>
    <property type="evidence" value="ECO:0007669"/>
    <property type="project" value="TreeGrafter"/>
</dbReference>
<dbReference type="InterPro" id="IPR053950">
    <property type="entry name" value="CAP_N"/>
</dbReference>
<dbReference type="GO" id="GO:0007015">
    <property type="term" value="P:actin filament organization"/>
    <property type="evidence" value="ECO:0007669"/>
    <property type="project" value="TreeGrafter"/>
</dbReference>
<dbReference type="InterPro" id="IPR016098">
    <property type="entry name" value="CAP/MinC_C"/>
</dbReference>
<feature type="domain" description="C-CAP/cofactor C-like" evidence="6">
    <location>
        <begin position="392"/>
        <end position="530"/>
    </location>
</feature>
<feature type="region of interest" description="Disordered" evidence="5">
    <location>
        <begin position="264"/>
        <end position="317"/>
    </location>
</feature>
<feature type="compositionally biased region" description="Polar residues" evidence="5">
    <location>
        <begin position="348"/>
        <end position="358"/>
    </location>
</feature>
<dbReference type="PROSITE" id="PS51329">
    <property type="entry name" value="C_CAP_COFACTOR_C"/>
    <property type="match status" value="1"/>
</dbReference>
<sequence>MKPPACAASRCEPWCPISLTLIHQRSRLEAATSRLEDIASSSTNGFDQQPGTAGSTSQPSGSAAAPQAKPAPQELPPSIAAFDALVNGDLKTFIDKSDKVGDVVKETAGPVSRAFDSQRFVLLISTKAKKPEMGAFVELLKDLQTEMGALDNLRESNRSSPYRDHLAMVADGIAALGWITLDPKGSGGPKPADYVGELFGGAQMYGNKVLKANKDEEEGKPQVEWVQSFYGLFKSLQSYVKQQYPTGVTWNPSGEDAMAIVREVRSGSSSAPAPPVPPAPSAGGPPPPPPPPPLPNFDNAPPAPPPPPGGARSSNSTADMGAVFEQLNRGEAVTAGLRKVDASEMTHKNPSLRASSQVLERKGSSGSVSSRGKSPAPPGKKPKPESMRTKKPPRKELDGNKWTVENFESPDRPIEIQASLTHSILISKCKATTIRVIGKANAISLDNCSKTSLILDSLVSAVDVIKCPNFALQILGAVPTIMLDQVDSATIYLSRESLGTELFTSKTTSINVNLPPPEDDEDGDYRETPLPEQIRSYVRDGQMVSEIVEHAG</sequence>
<feature type="compositionally biased region" description="Pro residues" evidence="5">
    <location>
        <begin position="272"/>
        <end position="309"/>
    </location>
</feature>
<dbReference type="InterPro" id="IPR017901">
    <property type="entry name" value="C-CAP_CF_C-like"/>
</dbReference>
<dbReference type="GO" id="GO:0019933">
    <property type="term" value="P:cAMP-mediated signaling"/>
    <property type="evidence" value="ECO:0007669"/>
    <property type="project" value="TreeGrafter"/>
</dbReference>
<feature type="region of interest" description="Disordered" evidence="5">
    <location>
        <begin position="509"/>
        <end position="528"/>
    </location>
</feature>
<dbReference type="EMBL" id="MU001684">
    <property type="protein sequence ID" value="KAF2456218.1"/>
    <property type="molecule type" value="Genomic_DNA"/>
</dbReference>
<dbReference type="OrthoDB" id="77251at2759"/>
<dbReference type="GO" id="GO:0008179">
    <property type="term" value="F:adenylate cyclase binding"/>
    <property type="evidence" value="ECO:0007669"/>
    <property type="project" value="TreeGrafter"/>
</dbReference>
<dbReference type="InterPro" id="IPR001837">
    <property type="entry name" value="Adenylate_cyclase-assoc_CAP"/>
</dbReference>
<dbReference type="Proteomes" id="UP000799766">
    <property type="component" value="Unassembled WGS sequence"/>
</dbReference>
<dbReference type="InterPro" id="IPR013992">
    <property type="entry name" value="Adenylate_cyclase-assoc_CAP_N"/>
</dbReference>
<evidence type="ECO:0000313" key="8">
    <source>
        <dbReference type="Proteomes" id="UP000799766"/>
    </source>
</evidence>
<dbReference type="SUPFAM" id="SSF69340">
    <property type="entry name" value="C-terminal domain of adenylylcyclase associated protein"/>
    <property type="match status" value="1"/>
</dbReference>
<comment type="similarity">
    <text evidence="1 4">Belongs to the CAP family.</text>
</comment>
<feature type="compositionally biased region" description="Basic and acidic residues" evidence="5">
    <location>
        <begin position="382"/>
        <end position="399"/>
    </location>
</feature>
<feature type="compositionally biased region" description="Low complexity" evidence="5">
    <location>
        <begin position="364"/>
        <end position="374"/>
    </location>
</feature>
<evidence type="ECO:0000256" key="1">
    <source>
        <dbReference type="ARBA" id="ARBA00007659"/>
    </source>
</evidence>
<evidence type="ECO:0000256" key="4">
    <source>
        <dbReference type="RuleBase" id="RU000647"/>
    </source>
</evidence>
<dbReference type="SUPFAM" id="SSF101278">
    <property type="entry name" value="N-terminal domain of adenylylcyclase associated protein, CAP"/>
    <property type="match status" value="1"/>
</dbReference>
<reference evidence="7" key="1">
    <citation type="journal article" date="2020" name="Stud. Mycol.">
        <title>101 Dothideomycetes genomes: a test case for predicting lifestyles and emergence of pathogens.</title>
        <authorList>
            <person name="Haridas S."/>
            <person name="Albert R."/>
            <person name="Binder M."/>
            <person name="Bloem J."/>
            <person name="Labutti K."/>
            <person name="Salamov A."/>
            <person name="Andreopoulos B."/>
            <person name="Baker S."/>
            <person name="Barry K."/>
            <person name="Bills G."/>
            <person name="Bluhm B."/>
            <person name="Cannon C."/>
            <person name="Castanera R."/>
            <person name="Culley D."/>
            <person name="Daum C."/>
            <person name="Ezra D."/>
            <person name="Gonzalez J."/>
            <person name="Henrissat B."/>
            <person name="Kuo A."/>
            <person name="Liang C."/>
            <person name="Lipzen A."/>
            <person name="Lutzoni F."/>
            <person name="Magnuson J."/>
            <person name="Mondo S."/>
            <person name="Nolan M."/>
            <person name="Ohm R."/>
            <person name="Pangilinan J."/>
            <person name="Park H.-J."/>
            <person name="Ramirez L."/>
            <person name="Alfaro M."/>
            <person name="Sun H."/>
            <person name="Tritt A."/>
            <person name="Yoshinaga Y."/>
            <person name="Zwiers L.-H."/>
            <person name="Turgeon B."/>
            <person name="Goodwin S."/>
            <person name="Spatafora J."/>
            <person name="Crous P."/>
            <person name="Grigoriev I."/>
        </authorList>
    </citation>
    <scope>NUCLEOTIDE SEQUENCE</scope>
    <source>
        <strain evidence="7">ATCC 16933</strain>
    </source>
</reference>
<evidence type="ECO:0000256" key="5">
    <source>
        <dbReference type="SAM" id="MobiDB-lite"/>
    </source>
</evidence>
<dbReference type="Gene3D" id="1.25.40.330">
    <property type="entry name" value="Adenylate cyclase-associated CAP, N-terminal domain"/>
    <property type="match status" value="1"/>
</dbReference>
<dbReference type="InterPro" id="IPR036222">
    <property type="entry name" value="CAP_N_sf"/>
</dbReference>